<name>W9XZ01_9EURO</name>
<dbReference type="InterPro" id="IPR029063">
    <property type="entry name" value="SAM-dependent_MTases_sf"/>
</dbReference>
<feature type="binding site" evidence="5">
    <location>
        <position position="168"/>
    </location>
    <ligand>
        <name>S-adenosyl-L-methionine</name>
        <dbReference type="ChEBI" id="CHEBI:59789"/>
    </ligand>
</feature>
<comment type="subcellular location">
    <subcellularLocation>
        <location evidence="5">Cytoplasm</location>
    </subcellularLocation>
</comment>
<dbReference type="STRING" id="1182542.W9XZ01"/>
<proteinExistence type="inferred from homology"/>
<dbReference type="PROSITE" id="PS51560">
    <property type="entry name" value="SAM_MT_NNT1"/>
    <property type="match status" value="1"/>
</dbReference>
<dbReference type="EC" id="2.1.1.-" evidence="5"/>
<comment type="similarity">
    <text evidence="5">Belongs to the class I-like SAM-binding methyltransferase superfamily. EFM7 family.</text>
</comment>
<dbReference type="CDD" id="cd02440">
    <property type="entry name" value="AdoMet_MTases"/>
    <property type="match status" value="1"/>
</dbReference>
<dbReference type="eggNOG" id="KOG2920">
    <property type="taxonomic scope" value="Eukaryota"/>
</dbReference>
<evidence type="ECO:0000256" key="4">
    <source>
        <dbReference type="ARBA" id="ARBA00022691"/>
    </source>
</evidence>
<protein>
    <recommendedName>
        <fullName evidence="5">Protein N-terminal and lysine N-methyltransferase EFM7</fullName>
        <ecNumber evidence="5">2.1.1.-</ecNumber>
    </recommendedName>
    <alternativeName>
        <fullName evidence="5">Elongation factor methyltransferase 7</fullName>
    </alternativeName>
</protein>
<dbReference type="HOGENOM" id="CLU_032409_0_0_1"/>
<organism evidence="6 7">
    <name type="scientific">Capronia epimyces CBS 606.96</name>
    <dbReference type="NCBI Taxonomy" id="1182542"/>
    <lineage>
        <taxon>Eukaryota</taxon>
        <taxon>Fungi</taxon>
        <taxon>Dikarya</taxon>
        <taxon>Ascomycota</taxon>
        <taxon>Pezizomycotina</taxon>
        <taxon>Eurotiomycetes</taxon>
        <taxon>Chaetothyriomycetidae</taxon>
        <taxon>Chaetothyriales</taxon>
        <taxon>Herpotrichiellaceae</taxon>
        <taxon>Capronia</taxon>
    </lineage>
</organism>
<evidence type="ECO:0000256" key="3">
    <source>
        <dbReference type="ARBA" id="ARBA00022679"/>
    </source>
</evidence>
<evidence type="ECO:0000313" key="6">
    <source>
        <dbReference type="EMBL" id="EXJ82605.1"/>
    </source>
</evidence>
<sequence>MEMDHSSDNEDEPASLDLFQEPADFYQPEKPATSTTYTLQNGQSLSLRLVGHSPLWVGTNCGTLNLRVIARYLEDNAHLVQGKTVLELGAGAGLPSLVAAILGAKKVVVTDYPDPDLILNLRHNIEHCSALVNKANIVADGFLWGSPAVPLEAHIGPEADRFDLLILADILFNHSEHAKLLVTLRDCLRKSVESVALVFFTPYRPWLLERDLAFFDLARADGFVVNKLLEHTMDKLMFDNDPGDETLRKTVFGYEVKWQLCQ</sequence>
<dbReference type="GO" id="GO:0032259">
    <property type="term" value="P:methylation"/>
    <property type="evidence" value="ECO:0007669"/>
    <property type="project" value="UniProtKB-KW"/>
</dbReference>
<keyword evidence="2 5" id="KW-0489">Methyltransferase</keyword>
<evidence type="ECO:0000313" key="7">
    <source>
        <dbReference type="Proteomes" id="UP000019478"/>
    </source>
</evidence>
<dbReference type="EMBL" id="AMGY01000005">
    <property type="protein sequence ID" value="EXJ82605.1"/>
    <property type="molecule type" value="Genomic_DNA"/>
</dbReference>
<dbReference type="OrthoDB" id="46564at2759"/>
<comment type="caution">
    <text evidence="6">The sequence shown here is derived from an EMBL/GenBank/DDBJ whole genome shotgun (WGS) entry which is preliminary data.</text>
</comment>
<dbReference type="GO" id="GO:0071885">
    <property type="term" value="F:N-terminal protein N-methyltransferase activity"/>
    <property type="evidence" value="ECO:0007669"/>
    <property type="project" value="UniProtKB-UniRule"/>
</dbReference>
<keyword evidence="1 5" id="KW-0963">Cytoplasm</keyword>
<dbReference type="Gene3D" id="3.40.50.150">
    <property type="entry name" value="Vaccinia Virus protein VP39"/>
    <property type="match status" value="1"/>
</dbReference>
<dbReference type="GeneID" id="19170528"/>
<dbReference type="PANTHER" id="PTHR14614:SF10">
    <property type="entry name" value="PROTEIN N-TERMINAL AND LYSINE N-METHYLTRANSFERASE EFM7"/>
    <property type="match status" value="1"/>
</dbReference>
<dbReference type="Pfam" id="PF10294">
    <property type="entry name" value="Methyltransf_16"/>
    <property type="match status" value="1"/>
</dbReference>
<dbReference type="GO" id="GO:0016279">
    <property type="term" value="F:protein-lysine N-methyltransferase activity"/>
    <property type="evidence" value="ECO:0007669"/>
    <property type="project" value="UniProtKB-UniRule"/>
</dbReference>
<gene>
    <name evidence="5" type="primary">EFM7</name>
    <name evidence="6" type="ORF">A1O3_06418</name>
</gene>
<evidence type="ECO:0000256" key="1">
    <source>
        <dbReference type="ARBA" id="ARBA00022490"/>
    </source>
</evidence>
<comment type="function">
    <text evidence="5">S-adenosyl-L-methionine-dependent protein methyltransferase that trimethylates the N-terminal glycine 'Gly-2' of elongation factor 1-alpha, before also catalyzing the mono- and dimethylation of 'Lys-3'.</text>
</comment>
<dbReference type="InterPro" id="IPR025784">
    <property type="entry name" value="EFM7"/>
</dbReference>
<feature type="binding site" evidence="5">
    <location>
        <begin position="89"/>
        <end position="91"/>
    </location>
    <ligand>
        <name>S-adenosyl-L-methionine</name>
        <dbReference type="ChEBI" id="CHEBI:59789"/>
    </ligand>
</feature>
<dbReference type="AlphaFoldDB" id="W9XZ01"/>
<evidence type="ECO:0000256" key="5">
    <source>
        <dbReference type="HAMAP-Rule" id="MF_03223"/>
    </source>
</evidence>
<dbReference type="GO" id="GO:0005737">
    <property type="term" value="C:cytoplasm"/>
    <property type="evidence" value="ECO:0007669"/>
    <property type="project" value="UniProtKB-SubCell"/>
</dbReference>
<keyword evidence="7" id="KW-1185">Reference proteome</keyword>
<dbReference type="GO" id="GO:0000183">
    <property type="term" value="P:rDNA heterochromatin formation"/>
    <property type="evidence" value="ECO:0007669"/>
    <property type="project" value="EnsemblFungi"/>
</dbReference>
<keyword evidence="3 5" id="KW-0808">Transferase</keyword>
<dbReference type="InterPro" id="IPR019410">
    <property type="entry name" value="Methyltransf_16"/>
</dbReference>
<feature type="binding site" evidence="5">
    <location>
        <position position="144"/>
    </location>
    <ligand>
        <name>S-adenosyl-L-methionine</name>
        <dbReference type="ChEBI" id="CHEBI:59789"/>
    </ligand>
</feature>
<comment type="caution">
    <text evidence="5">Lacks conserved residue(s) required for the propagation of feature annotation.</text>
</comment>
<feature type="binding site" evidence="5">
    <location>
        <position position="111"/>
    </location>
    <ligand>
        <name>S-adenosyl-L-methionine</name>
        <dbReference type="ChEBI" id="CHEBI:59789"/>
    </ligand>
</feature>
<evidence type="ECO:0000256" key="2">
    <source>
        <dbReference type="ARBA" id="ARBA00022603"/>
    </source>
</evidence>
<dbReference type="PANTHER" id="PTHR14614">
    <property type="entry name" value="HEPATOCELLULAR CARCINOMA-ASSOCIATED ANTIGEN"/>
    <property type="match status" value="1"/>
</dbReference>
<reference evidence="6 7" key="1">
    <citation type="submission" date="2013-03" db="EMBL/GenBank/DDBJ databases">
        <title>The Genome Sequence of Capronia epimyces CBS 606.96.</title>
        <authorList>
            <consortium name="The Broad Institute Genomics Platform"/>
            <person name="Cuomo C."/>
            <person name="de Hoog S."/>
            <person name="Gorbushina A."/>
            <person name="Walker B."/>
            <person name="Young S.K."/>
            <person name="Zeng Q."/>
            <person name="Gargeya S."/>
            <person name="Fitzgerald M."/>
            <person name="Haas B."/>
            <person name="Abouelleil A."/>
            <person name="Allen A.W."/>
            <person name="Alvarado L."/>
            <person name="Arachchi H.M."/>
            <person name="Berlin A.M."/>
            <person name="Chapman S.B."/>
            <person name="Gainer-Dewar J."/>
            <person name="Goldberg J."/>
            <person name="Griggs A."/>
            <person name="Gujja S."/>
            <person name="Hansen M."/>
            <person name="Howarth C."/>
            <person name="Imamovic A."/>
            <person name="Ireland A."/>
            <person name="Larimer J."/>
            <person name="McCowan C."/>
            <person name="Murphy C."/>
            <person name="Pearson M."/>
            <person name="Poon T.W."/>
            <person name="Priest M."/>
            <person name="Roberts A."/>
            <person name="Saif S."/>
            <person name="Shea T."/>
            <person name="Sisk P."/>
            <person name="Sykes S."/>
            <person name="Wortman J."/>
            <person name="Nusbaum C."/>
            <person name="Birren B."/>
        </authorList>
    </citation>
    <scope>NUCLEOTIDE SEQUENCE [LARGE SCALE GENOMIC DNA]</scope>
    <source>
        <strain evidence="6 7">CBS 606.96</strain>
    </source>
</reference>
<dbReference type="HAMAP" id="MF_03223">
    <property type="entry name" value="Methyltr_EFM7"/>
    <property type="match status" value="1"/>
</dbReference>
<accession>W9XZ01</accession>
<keyword evidence="4 5" id="KW-0949">S-adenosyl-L-methionine</keyword>
<dbReference type="Proteomes" id="UP000019478">
    <property type="component" value="Unassembled WGS sequence"/>
</dbReference>
<dbReference type="RefSeq" id="XP_007734728.1">
    <property type="nucleotide sequence ID" value="XM_007736538.1"/>
</dbReference>
<dbReference type="SUPFAM" id="SSF53335">
    <property type="entry name" value="S-adenosyl-L-methionine-dependent methyltransferases"/>
    <property type="match status" value="1"/>
</dbReference>